<dbReference type="Proteomes" id="UP000886653">
    <property type="component" value="Unassembled WGS sequence"/>
</dbReference>
<evidence type="ECO:0000313" key="1">
    <source>
        <dbReference type="EMBL" id="KAG0150455.1"/>
    </source>
</evidence>
<protein>
    <submittedName>
        <fullName evidence="1">Uncharacterized protein</fullName>
    </submittedName>
</protein>
<reference evidence="1" key="1">
    <citation type="submission" date="2013-11" db="EMBL/GenBank/DDBJ databases">
        <title>Genome sequence of the fusiform rust pathogen reveals effectors for host alternation and coevolution with pine.</title>
        <authorList>
            <consortium name="DOE Joint Genome Institute"/>
            <person name="Smith K."/>
            <person name="Pendleton A."/>
            <person name="Kubisiak T."/>
            <person name="Anderson C."/>
            <person name="Salamov A."/>
            <person name="Aerts A."/>
            <person name="Riley R."/>
            <person name="Clum A."/>
            <person name="Lindquist E."/>
            <person name="Ence D."/>
            <person name="Campbell M."/>
            <person name="Kronenberg Z."/>
            <person name="Feau N."/>
            <person name="Dhillon B."/>
            <person name="Hamelin R."/>
            <person name="Burleigh J."/>
            <person name="Smith J."/>
            <person name="Yandell M."/>
            <person name="Nelson C."/>
            <person name="Grigoriev I."/>
            <person name="Davis J."/>
        </authorList>
    </citation>
    <scope>NUCLEOTIDE SEQUENCE</scope>
    <source>
        <strain evidence="1">G11</strain>
    </source>
</reference>
<dbReference type="AlphaFoldDB" id="A0A9P6NVZ6"/>
<dbReference type="EMBL" id="MU167219">
    <property type="protein sequence ID" value="KAG0150455.1"/>
    <property type="molecule type" value="Genomic_DNA"/>
</dbReference>
<organism evidence="1 2">
    <name type="scientific">Cronartium quercuum f. sp. fusiforme G11</name>
    <dbReference type="NCBI Taxonomy" id="708437"/>
    <lineage>
        <taxon>Eukaryota</taxon>
        <taxon>Fungi</taxon>
        <taxon>Dikarya</taxon>
        <taxon>Basidiomycota</taxon>
        <taxon>Pucciniomycotina</taxon>
        <taxon>Pucciniomycetes</taxon>
        <taxon>Pucciniales</taxon>
        <taxon>Coleosporiaceae</taxon>
        <taxon>Cronartium</taxon>
    </lineage>
</organism>
<gene>
    <name evidence="1" type="ORF">CROQUDRAFT_652386</name>
</gene>
<accession>A0A9P6NVZ6</accession>
<name>A0A9P6NVZ6_9BASI</name>
<sequence length="73" mass="7795">MSKQLHALIDPHLLDMAATTLSPALSTLFAPACVLELIIPAAQTRLNTTTNSDGRINSTVMLLLSICCTKNKS</sequence>
<keyword evidence="2" id="KW-1185">Reference proteome</keyword>
<comment type="caution">
    <text evidence="1">The sequence shown here is derived from an EMBL/GenBank/DDBJ whole genome shotgun (WGS) entry which is preliminary data.</text>
</comment>
<proteinExistence type="predicted"/>
<evidence type="ECO:0000313" key="2">
    <source>
        <dbReference type="Proteomes" id="UP000886653"/>
    </source>
</evidence>